<keyword evidence="3" id="KW-0067">ATP-binding</keyword>
<dbReference type="Gene3D" id="3.40.50.300">
    <property type="entry name" value="P-loop containing nucleotide triphosphate hydrolases"/>
    <property type="match status" value="2"/>
</dbReference>
<name>A0ABV7WCS9_9MICO</name>
<gene>
    <name evidence="3" type="ORF">ACFOLH_02880</name>
</gene>
<dbReference type="GO" id="GO:0005524">
    <property type="term" value="F:ATP binding"/>
    <property type="evidence" value="ECO:0007669"/>
    <property type="project" value="UniProtKB-KW"/>
</dbReference>
<dbReference type="Proteomes" id="UP001595685">
    <property type="component" value="Unassembled WGS sequence"/>
</dbReference>
<dbReference type="RefSeq" id="WP_340288707.1">
    <property type="nucleotide sequence ID" value="NZ_JBBEOI010000003.1"/>
</dbReference>
<evidence type="ECO:0000313" key="3">
    <source>
        <dbReference type="EMBL" id="MFC3687280.1"/>
    </source>
</evidence>
<evidence type="ECO:0000313" key="4">
    <source>
        <dbReference type="Proteomes" id="UP001595685"/>
    </source>
</evidence>
<protein>
    <submittedName>
        <fullName evidence="3">ATP-binding protein</fullName>
    </submittedName>
</protein>
<accession>A0ABV7WCS9</accession>
<reference evidence="4" key="1">
    <citation type="journal article" date="2019" name="Int. J. Syst. Evol. Microbiol.">
        <title>The Global Catalogue of Microorganisms (GCM) 10K type strain sequencing project: providing services to taxonomists for standard genome sequencing and annotation.</title>
        <authorList>
            <consortium name="The Broad Institute Genomics Platform"/>
            <consortium name="The Broad Institute Genome Sequencing Center for Infectious Disease"/>
            <person name="Wu L."/>
            <person name="Ma J."/>
        </authorList>
    </citation>
    <scope>NUCLEOTIDE SEQUENCE [LARGE SCALE GENOMIC DNA]</scope>
    <source>
        <strain evidence="4">NCAIM B.02333</strain>
    </source>
</reference>
<evidence type="ECO:0000259" key="2">
    <source>
        <dbReference type="Pfam" id="PF19044"/>
    </source>
</evidence>
<dbReference type="Gene3D" id="1.10.8.730">
    <property type="match status" value="1"/>
</dbReference>
<dbReference type="SUPFAM" id="SSF52540">
    <property type="entry name" value="P-loop containing nucleoside triphosphate hydrolases"/>
    <property type="match status" value="1"/>
</dbReference>
<dbReference type="EMBL" id="JBHRWW010000001">
    <property type="protein sequence ID" value="MFC3687280.1"/>
    <property type="molecule type" value="Genomic_DNA"/>
</dbReference>
<sequence length="520" mass="55888">MSAVLGRATGRATGQATGQARSRGGGRDVGRLLADFGHDLPVAPTPTAVEKEARLFRYAGRRGARRAGRGWAPATAPVSTWRMTSDQAPVLWPFIATPGLPPTGAWMGIDQLSGGSFYVDPFGWVVRDDIQVTNPNIFCFGNPGVGKSATVKAMVLRLLDFGYRALILGDVKDEYEKLCHAVGVEPFTIGPGLPARVNPLAFGPLGQGWAELDAVEAQRRSSLIFGRWLTLVRGLVGSQRIGDSLVPFGPSDEVVVTAALQELTGYAAGGSQLVEVTIPQLWHLLDNPTDRLITQCRYASERQFLDETRLLRDALGQLVTGALAGLFDDHTSINVDWRAPIQSLSLSRLEPLGDEAVGIALLCLNSWGRAMRETAAPGDLRLVVRDESWRQLRLGPDAVKSFDADLRLSRRGDLQIAVAHKPGDLLSAGAAGSQAAVIAKEMLHLADIKILHGQDAAVGDDLERLLALGPIARNLVTGWARHGKGRAVWGVGEQLYKVQTVLHPLEKQLTFTNDAIQGAG</sequence>
<feature type="region of interest" description="Disordered" evidence="1">
    <location>
        <begin position="1"/>
        <end position="28"/>
    </location>
</feature>
<dbReference type="InterPro" id="IPR027417">
    <property type="entry name" value="P-loop_NTPase"/>
</dbReference>
<proteinExistence type="predicted"/>
<keyword evidence="4" id="KW-1185">Reference proteome</keyword>
<comment type="caution">
    <text evidence="3">The sequence shown here is derived from an EMBL/GenBank/DDBJ whole genome shotgun (WGS) entry which is preliminary data.</text>
</comment>
<dbReference type="InterPro" id="IPR043964">
    <property type="entry name" value="P-loop_TraG"/>
</dbReference>
<dbReference type="Pfam" id="PF19044">
    <property type="entry name" value="P-loop_TraG"/>
    <property type="match status" value="1"/>
</dbReference>
<organism evidence="3 4">
    <name type="scientific">Aquipuribacter hungaricus</name>
    <dbReference type="NCBI Taxonomy" id="545624"/>
    <lineage>
        <taxon>Bacteria</taxon>
        <taxon>Bacillati</taxon>
        <taxon>Actinomycetota</taxon>
        <taxon>Actinomycetes</taxon>
        <taxon>Micrococcales</taxon>
        <taxon>Intrasporangiaceae</taxon>
        <taxon>Aquipuribacter</taxon>
    </lineage>
</organism>
<evidence type="ECO:0000256" key="1">
    <source>
        <dbReference type="SAM" id="MobiDB-lite"/>
    </source>
</evidence>
<feature type="domain" description="TraG P-loop" evidence="2">
    <location>
        <begin position="110"/>
        <end position="200"/>
    </location>
</feature>
<keyword evidence="3" id="KW-0547">Nucleotide-binding</keyword>